<keyword evidence="5" id="KW-0479">Metal-binding</keyword>
<dbReference type="GO" id="GO:0042597">
    <property type="term" value="C:periplasmic space"/>
    <property type="evidence" value="ECO:0007669"/>
    <property type="project" value="UniProtKB-SubCell"/>
</dbReference>
<gene>
    <name evidence="10" type="ordered locus">Sputcn32_2430</name>
</gene>
<keyword evidence="4" id="KW-0349">Heme</keyword>
<protein>
    <submittedName>
        <fullName evidence="10">Tetraheme cytochrome c</fullName>
    </submittedName>
</protein>
<evidence type="ECO:0000313" key="10">
    <source>
        <dbReference type="EMBL" id="ABP76151.1"/>
    </source>
</evidence>
<proteinExistence type="predicted"/>
<feature type="domain" description="Tetrahaem cytochrome" evidence="9">
    <location>
        <begin position="46"/>
        <end position="127"/>
    </location>
</feature>
<reference evidence="10" key="1">
    <citation type="submission" date="2007-04" db="EMBL/GenBank/DDBJ databases">
        <title>Complete sequence of Shewanella putrefaciens CN-32.</title>
        <authorList>
            <consortium name="US DOE Joint Genome Institute"/>
            <person name="Copeland A."/>
            <person name="Lucas S."/>
            <person name="Lapidus A."/>
            <person name="Barry K."/>
            <person name="Detter J.C."/>
            <person name="Glavina del Rio T."/>
            <person name="Hammon N."/>
            <person name="Israni S."/>
            <person name="Dalin E."/>
            <person name="Tice H."/>
            <person name="Pitluck S."/>
            <person name="Chain P."/>
            <person name="Malfatti S."/>
            <person name="Shin M."/>
            <person name="Vergez L."/>
            <person name="Schmutz J."/>
            <person name="Larimer F."/>
            <person name="Land M."/>
            <person name="Hauser L."/>
            <person name="Kyrpides N."/>
            <person name="Mikhailova N."/>
            <person name="Romine M.F."/>
            <person name="Fredrickson J."/>
            <person name="Tiedje J."/>
            <person name="Richardson P."/>
        </authorList>
    </citation>
    <scope>NUCLEOTIDE SEQUENCE [LARGE SCALE GENOMIC DNA]</scope>
    <source>
        <strain evidence="10">CN-32</strain>
    </source>
</reference>
<dbReference type="GO" id="GO:0046872">
    <property type="term" value="F:metal ion binding"/>
    <property type="evidence" value="ECO:0007669"/>
    <property type="project" value="UniProtKB-KW"/>
</dbReference>
<dbReference type="STRING" id="319224.Sputcn32_2430"/>
<dbReference type="eggNOG" id="COG0484">
    <property type="taxonomic scope" value="Bacteria"/>
</dbReference>
<dbReference type="EMBL" id="CP000681">
    <property type="protein sequence ID" value="ABP76151.1"/>
    <property type="molecule type" value="Genomic_DNA"/>
</dbReference>
<keyword evidence="6" id="KW-0574">Periplasm</keyword>
<keyword evidence="3" id="KW-0813">Transport</keyword>
<organism evidence="10">
    <name type="scientific">Shewanella putrefaciens (strain CN-32 / ATCC BAA-453)</name>
    <dbReference type="NCBI Taxonomy" id="319224"/>
    <lineage>
        <taxon>Bacteria</taxon>
        <taxon>Pseudomonadati</taxon>
        <taxon>Pseudomonadota</taxon>
        <taxon>Gammaproteobacteria</taxon>
        <taxon>Alteromonadales</taxon>
        <taxon>Shewanellaceae</taxon>
        <taxon>Shewanella</taxon>
    </lineage>
</organism>
<evidence type="ECO:0000256" key="5">
    <source>
        <dbReference type="ARBA" id="ARBA00022723"/>
    </source>
</evidence>
<dbReference type="KEGG" id="spc:Sputcn32_2430"/>
<keyword evidence="7" id="KW-0249">Electron transport</keyword>
<evidence type="ECO:0000256" key="3">
    <source>
        <dbReference type="ARBA" id="ARBA00022448"/>
    </source>
</evidence>
<accession>A4Y868</accession>
<dbReference type="Gene3D" id="1.10.1130.10">
    <property type="entry name" value="Flavocytochrome C3, Chain A"/>
    <property type="match status" value="1"/>
</dbReference>
<comment type="cofactor">
    <cofactor evidence="1">
        <name>heme c</name>
        <dbReference type="ChEBI" id="CHEBI:61717"/>
    </cofactor>
</comment>
<evidence type="ECO:0000259" key="9">
    <source>
        <dbReference type="Pfam" id="PF14537"/>
    </source>
</evidence>
<evidence type="ECO:0000256" key="1">
    <source>
        <dbReference type="ARBA" id="ARBA00001926"/>
    </source>
</evidence>
<evidence type="ECO:0000256" key="4">
    <source>
        <dbReference type="ARBA" id="ARBA00022617"/>
    </source>
</evidence>
<dbReference type="InterPro" id="IPR012286">
    <property type="entry name" value="Tetrahaem_cytochrome"/>
</dbReference>
<evidence type="ECO:0000256" key="2">
    <source>
        <dbReference type="ARBA" id="ARBA00004418"/>
    </source>
</evidence>
<dbReference type="HOGENOM" id="CLU_136713_1_1_6"/>
<dbReference type="Pfam" id="PF14537">
    <property type="entry name" value="Cytochrom_c3_2"/>
    <property type="match status" value="1"/>
</dbReference>
<sequence precursor="true">MPRYRKSLMLKPLYTLLLGCIFMLPITTNAMNIKDYHKDVMTSENGQVDCTACHGDVKRKTIPDAAVCANCHGSPQDVAKLTQRPEDAGHSVEPNPHDSLHYGTDLPCTYCHQEHKESKVYCNQCHEFTYPAMKR</sequence>
<evidence type="ECO:0000256" key="6">
    <source>
        <dbReference type="ARBA" id="ARBA00022764"/>
    </source>
</evidence>
<dbReference type="AlphaFoldDB" id="A4Y868"/>
<evidence type="ECO:0000256" key="7">
    <source>
        <dbReference type="ARBA" id="ARBA00022982"/>
    </source>
</evidence>
<dbReference type="SUPFAM" id="SSF48695">
    <property type="entry name" value="Multiheme cytochromes"/>
    <property type="match status" value="1"/>
</dbReference>
<keyword evidence="8" id="KW-0408">Iron</keyword>
<name>A4Y868_SHEPC</name>
<comment type="subcellular location">
    <subcellularLocation>
        <location evidence="2">Periplasm</location>
    </subcellularLocation>
</comment>
<dbReference type="InterPro" id="IPR036280">
    <property type="entry name" value="Multihaem_cyt_sf"/>
</dbReference>
<evidence type="ECO:0000256" key="8">
    <source>
        <dbReference type="ARBA" id="ARBA00023004"/>
    </source>
</evidence>